<comment type="caution">
    <text evidence="1">The sequence shown here is derived from an EMBL/GenBank/DDBJ whole genome shotgun (WGS) entry which is preliminary data.</text>
</comment>
<organism evidence="1 2">
    <name type="scientific">Pseudotamlana agarivorans</name>
    <dbReference type="NCBI Taxonomy" id="481183"/>
    <lineage>
        <taxon>Bacteria</taxon>
        <taxon>Pseudomonadati</taxon>
        <taxon>Bacteroidota</taxon>
        <taxon>Flavobacteriia</taxon>
        <taxon>Flavobacteriales</taxon>
        <taxon>Flavobacteriaceae</taxon>
        <taxon>Pseudotamlana</taxon>
    </lineage>
</organism>
<protein>
    <submittedName>
        <fullName evidence="1">SusD/RagB family nutrient-binding outer membrane lipoprotein</fullName>
    </submittedName>
</protein>
<dbReference type="Proteomes" id="UP001647509">
    <property type="component" value="Unassembled WGS sequence"/>
</dbReference>
<accession>A0ACC5U4R4</accession>
<evidence type="ECO:0000313" key="1">
    <source>
        <dbReference type="EMBL" id="MBU2949308.1"/>
    </source>
</evidence>
<evidence type="ECO:0000313" key="2">
    <source>
        <dbReference type="Proteomes" id="UP001647509"/>
    </source>
</evidence>
<dbReference type="EMBL" id="JAHKPD010000005">
    <property type="protein sequence ID" value="MBU2949308.1"/>
    <property type="molecule type" value="Genomic_DNA"/>
</dbReference>
<proteinExistence type="predicted"/>
<sequence length="505" mass="57954">MKHYKFIYFSLLVLVFGACTGNFDEIAKNPNNPEEVTPSLLLTTNALAVTAPYYSKTFFNHPLLIRHNVWTSGIENSQYYFFDRSGFGTYSSLRNVIKMEEEARRTGDDVYVGLGHFFRAWYFHSLTLTFGDIPYQEALEGETDALFTPKYDTQEDVFVGILDQLEQANTILANTDNVLGGDVIYDGDISKWRKAVNSFTLRVLISLSKKEGDSKINIAEKFAQIVGDPSTYPIFTSNDDNMQRVFFDIEGERYPFNGLTHNHSQYPHMDSFLMDILKEREDERLFYFAEPTQNAVSSGLQPNDFDAYSGADGTADFNDIVQLEADNELSRIHSRYYEQFDAEPYVSLGYWEQEFNIAEAAQLGWIPNSAEEHYNEGIRANMLFYRNNAVSYDGVTLDDTYIDDYINGPEVAYDPSNGIEQILTQKYIGSYLNTGFNFYYEQRRTGFPDLPVNPNTNLSTGDLNKIPVRWKYPQSELNVNTENVTEAINRQYPVDDVDSLMWLLQ</sequence>
<reference evidence="1" key="1">
    <citation type="submission" date="2021-05" db="EMBL/GenBank/DDBJ databases">
        <title>Draft genomes of bacteria isolated from model marine particles.</title>
        <authorList>
            <person name="Datta M.S."/>
            <person name="Schwartzman J.A."/>
            <person name="Enke T.N."/>
            <person name="Saavedra J."/>
            <person name="Cermak N."/>
            <person name="Cordero O.X."/>
        </authorList>
    </citation>
    <scope>NUCLEOTIDE SEQUENCE</scope>
    <source>
        <strain evidence="1">I2M19</strain>
    </source>
</reference>
<keyword evidence="1" id="KW-0449">Lipoprotein</keyword>
<name>A0ACC5U4R4_9FLAO</name>
<gene>
    <name evidence="1" type="ORF">KO493_01175</name>
</gene>
<keyword evidence="2" id="KW-1185">Reference proteome</keyword>